<dbReference type="SMART" id="SM00360">
    <property type="entry name" value="RRM"/>
    <property type="match status" value="1"/>
</dbReference>
<feature type="compositionally biased region" description="Pro residues" evidence="4">
    <location>
        <begin position="263"/>
        <end position="278"/>
    </location>
</feature>
<proteinExistence type="predicted"/>
<dbReference type="Proteomes" id="UP000245942">
    <property type="component" value="Unassembled WGS sequence"/>
</dbReference>
<feature type="compositionally biased region" description="Gly residues" evidence="4">
    <location>
        <begin position="120"/>
        <end position="138"/>
    </location>
</feature>
<gene>
    <name evidence="6" type="ORF">BCV69DRAFT_265723</name>
</gene>
<sequence>MAAPHPAAKKAGSRVTFVGNIPYQVSEEQLISIFSEVGPVAGFRLVFDRDTGKPKGYGFCEFFDPETAASAVRNLNDVEVGGRNLRIDWADVDPVFQGKTTQNGQIEGELPKREGRRPGNPGGPQQGGFGGGMGAGAGGPPPPLGMGGEGPPQFNTSNLPQGAPLQPGVSATDAITQTLATLPPNQLLDIMGQIKSLILTSPQSAQGLLTSHPQLTYALFQAMLMMNLVDPAILQRILAGSGALTAGGPSQQPPQQQQGRYPGAPPQPPGSAPAPPPGQYGGGAGGYGQPGPPPSPAAAGGAGGNLEDSQRQLLMQVLSLTDAQIAALPADQRDSIMLLRKQYGK</sequence>
<dbReference type="EMBL" id="KZ819321">
    <property type="protein sequence ID" value="PWN24184.1"/>
    <property type="molecule type" value="Genomic_DNA"/>
</dbReference>
<evidence type="ECO:0000313" key="7">
    <source>
        <dbReference type="Proteomes" id="UP000245942"/>
    </source>
</evidence>
<dbReference type="InterPro" id="IPR038192">
    <property type="entry name" value="CSTF_C_sf"/>
</dbReference>
<protein>
    <submittedName>
        <fullName evidence="6">RNA-binding domain-containing protein</fullName>
    </submittedName>
</protein>
<evidence type="ECO:0000256" key="3">
    <source>
        <dbReference type="PROSITE-ProRule" id="PRU00176"/>
    </source>
</evidence>
<feature type="region of interest" description="Disordered" evidence="4">
    <location>
        <begin position="245"/>
        <end position="307"/>
    </location>
</feature>
<organism evidence="6 7">
    <name type="scientific">Pseudomicrostroma glucosiphilum</name>
    <dbReference type="NCBI Taxonomy" id="1684307"/>
    <lineage>
        <taxon>Eukaryota</taxon>
        <taxon>Fungi</taxon>
        <taxon>Dikarya</taxon>
        <taxon>Basidiomycota</taxon>
        <taxon>Ustilaginomycotina</taxon>
        <taxon>Exobasidiomycetes</taxon>
        <taxon>Microstromatales</taxon>
        <taxon>Microstromatales incertae sedis</taxon>
        <taxon>Pseudomicrostroma</taxon>
    </lineage>
</organism>
<reference evidence="6 7" key="1">
    <citation type="journal article" date="2018" name="Mol. Biol. Evol.">
        <title>Broad Genomic Sampling Reveals a Smut Pathogenic Ancestry of the Fungal Clade Ustilaginomycotina.</title>
        <authorList>
            <person name="Kijpornyongpan T."/>
            <person name="Mondo S.J."/>
            <person name="Barry K."/>
            <person name="Sandor L."/>
            <person name="Lee J."/>
            <person name="Lipzen A."/>
            <person name="Pangilinan J."/>
            <person name="LaButti K."/>
            <person name="Hainaut M."/>
            <person name="Henrissat B."/>
            <person name="Grigoriev I.V."/>
            <person name="Spatafora J.W."/>
            <person name="Aime M.C."/>
        </authorList>
    </citation>
    <scope>NUCLEOTIDE SEQUENCE [LARGE SCALE GENOMIC DNA]</scope>
    <source>
        <strain evidence="6 7">MCA 4718</strain>
    </source>
</reference>
<dbReference type="InterPro" id="IPR000504">
    <property type="entry name" value="RRM_dom"/>
</dbReference>
<dbReference type="GO" id="GO:0003729">
    <property type="term" value="F:mRNA binding"/>
    <property type="evidence" value="ECO:0007669"/>
    <property type="project" value="TreeGrafter"/>
</dbReference>
<feature type="compositionally biased region" description="Gly residues" evidence="4">
    <location>
        <begin position="279"/>
        <end position="289"/>
    </location>
</feature>
<dbReference type="InterPro" id="IPR012677">
    <property type="entry name" value="Nucleotide-bd_a/b_plait_sf"/>
</dbReference>
<keyword evidence="2" id="KW-0539">Nucleus</keyword>
<accession>A0A316UGY1</accession>
<dbReference type="AlphaFoldDB" id="A0A316UGY1"/>
<dbReference type="Gene3D" id="1.25.40.630">
    <property type="match status" value="1"/>
</dbReference>
<dbReference type="Pfam" id="PF14327">
    <property type="entry name" value="CSTF2_hinge"/>
    <property type="match status" value="1"/>
</dbReference>
<dbReference type="OrthoDB" id="272703at2759"/>
<dbReference type="Pfam" id="PF00076">
    <property type="entry name" value="RRM_1"/>
    <property type="match status" value="1"/>
</dbReference>
<feature type="region of interest" description="Disordered" evidence="4">
    <location>
        <begin position="96"/>
        <end position="169"/>
    </location>
</feature>
<dbReference type="InterPro" id="IPR035979">
    <property type="entry name" value="RBD_domain_sf"/>
</dbReference>
<keyword evidence="7" id="KW-1185">Reference proteome</keyword>
<dbReference type="PROSITE" id="PS50102">
    <property type="entry name" value="RRM"/>
    <property type="match status" value="1"/>
</dbReference>
<dbReference type="STRING" id="1684307.A0A316UGY1"/>
<dbReference type="GO" id="GO:0005847">
    <property type="term" value="C:mRNA cleavage and polyadenylation specificity factor complex"/>
    <property type="evidence" value="ECO:0007669"/>
    <property type="project" value="TreeGrafter"/>
</dbReference>
<keyword evidence="3" id="KW-0694">RNA-binding</keyword>
<name>A0A316UGY1_9BASI</name>
<dbReference type="Gene3D" id="3.30.70.330">
    <property type="match status" value="1"/>
</dbReference>
<dbReference type="PANTHER" id="PTHR45735:SF2">
    <property type="entry name" value="CLEAVAGE STIMULATION FACTOR SUBUNIT 2"/>
    <property type="match status" value="1"/>
</dbReference>
<dbReference type="SUPFAM" id="SSF54928">
    <property type="entry name" value="RNA-binding domain, RBD"/>
    <property type="match status" value="1"/>
</dbReference>
<dbReference type="CDD" id="cd12398">
    <property type="entry name" value="RRM_CSTF2_RNA15_like"/>
    <property type="match status" value="1"/>
</dbReference>
<dbReference type="RefSeq" id="XP_025351344.1">
    <property type="nucleotide sequence ID" value="XM_025490790.1"/>
</dbReference>
<dbReference type="Pfam" id="PF14304">
    <property type="entry name" value="CSTF_C"/>
    <property type="match status" value="1"/>
</dbReference>
<evidence type="ECO:0000256" key="4">
    <source>
        <dbReference type="SAM" id="MobiDB-lite"/>
    </source>
</evidence>
<evidence type="ECO:0000256" key="2">
    <source>
        <dbReference type="ARBA" id="ARBA00023242"/>
    </source>
</evidence>
<evidence type="ECO:0000259" key="5">
    <source>
        <dbReference type="PROSITE" id="PS50102"/>
    </source>
</evidence>
<comment type="subcellular location">
    <subcellularLocation>
        <location evidence="1">Nucleus</location>
    </subcellularLocation>
</comment>
<feature type="compositionally biased region" description="Low complexity" evidence="4">
    <location>
        <begin position="246"/>
        <end position="262"/>
    </location>
</feature>
<dbReference type="InterPro" id="IPR026896">
    <property type="entry name" value="CSTF_C"/>
</dbReference>
<evidence type="ECO:0000256" key="1">
    <source>
        <dbReference type="ARBA" id="ARBA00004123"/>
    </source>
</evidence>
<dbReference type="PANTHER" id="PTHR45735">
    <property type="entry name" value="CLEAVAGE STIMULATION FACTOR SUBUNIT 2"/>
    <property type="match status" value="1"/>
</dbReference>
<feature type="domain" description="RRM" evidence="5">
    <location>
        <begin position="14"/>
        <end position="92"/>
    </location>
</feature>
<dbReference type="GO" id="GO:0031124">
    <property type="term" value="P:mRNA 3'-end processing"/>
    <property type="evidence" value="ECO:0007669"/>
    <property type="project" value="InterPro"/>
</dbReference>
<dbReference type="GeneID" id="37012524"/>
<dbReference type="Gene3D" id="1.10.20.70">
    <property type="entry name" value="Transcription termination and cleavage factor, C-terminal domain"/>
    <property type="match status" value="1"/>
</dbReference>
<evidence type="ECO:0000313" key="6">
    <source>
        <dbReference type="EMBL" id="PWN24184.1"/>
    </source>
</evidence>
<dbReference type="InterPro" id="IPR025742">
    <property type="entry name" value="CSTF2_hinge"/>
</dbReference>